<gene>
    <name evidence="3" type="ORF">BCF44_104586</name>
</gene>
<feature type="chain" id="PRO_5017654598" evidence="2">
    <location>
        <begin position="18"/>
        <end position="178"/>
    </location>
</feature>
<dbReference type="InterPro" id="IPR024520">
    <property type="entry name" value="DUF3558"/>
</dbReference>
<comment type="caution">
    <text evidence="3">The sequence shown here is derived from an EMBL/GenBank/DDBJ whole genome shotgun (WGS) entry which is preliminary data.</text>
</comment>
<dbReference type="Pfam" id="PF12079">
    <property type="entry name" value="DUF3558"/>
    <property type="match status" value="1"/>
</dbReference>
<dbReference type="AlphaFoldDB" id="A0A3E0HV73"/>
<sequence>MRRSVLLTVVTAGVALAAGGCGGTASGSASPATNSSSATGGQATSAAPPTAKFDPCAVLPADGLSKLGISGPPKIDPDTHVCTWQAYASFIVNTHVNTYALGQRPDNGFSPTVTPMTVGSHKAELWRSDSGGACAVNIALGTGTFSVDVSAADSKGMETACTSAKELATAAEPKLPTT</sequence>
<accession>A0A3E0HV73</accession>
<organism evidence="3 4">
    <name type="scientific">Kutzneria buriramensis</name>
    <dbReference type="NCBI Taxonomy" id="1045776"/>
    <lineage>
        <taxon>Bacteria</taxon>
        <taxon>Bacillati</taxon>
        <taxon>Actinomycetota</taxon>
        <taxon>Actinomycetes</taxon>
        <taxon>Pseudonocardiales</taxon>
        <taxon>Pseudonocardiaceae</taxon>
        <taxon>Kutzneria</taxon>
    </lineage>
</organism>
<name>A0A3E0HV73_9PSEU</name>
<evidence type="ECO:0000256" key="2">
    <source>
        <dbReference type="SAM" id="SignalP"/>
    </source>
</evidence>
<keyword evidence="2" id="KW-0732">Signal</keyword>
<dbReference type="RefSeq" id="WP_170217533.1">
    <property type="nucleotide sequence ID" value="NZ_CP144375.1"/>
</dbReference>
<keyword evidence="4" id="KW-1185">Reference proteome</keyword>
<feature type="region of interest" description="Disordered" evidence="1">
    <location>
        <begin position="26"/>
        <end position="47"/>
    </location>
</feature>
<evidence type="ECO:0000313" key="4">
    <source>
        <dbReference type="Proteomes" id="UP000256269"/>
    </source>
</evidence>
<reference evidence="3 4" key="1">
    <citation type="submission" date="2018-08" db="EMBL/GenBank/DDBJ databases">
        <title>Genomic Encyclopedia of Archaeal and Bacterial Type Strains, Phase II (KMG-II): from individual species to whole genera.</title>
        <authorList>
            <person name="Goeker M."/>
        </authorList>
    </citation>
    <scope>NUCLEOTIDE SEQUENCE [LARGE SCALE GENOMIC DNA]</scope>
    <source>
        <strain evidence="3 4">DSM 45791</strain>
    </source>
</reference>
<dbReference type="EMBL" id="QUNO01000004">
    <property type="protein sequence ID" value="REH50309.1"/>
    <property type="molecule type" value="Genomic_DNA"/>
</dbReference>
<proteinExistence type="predicted"/>
<dbReference type="Proteomes" id="UP000256269">
    <property type="component" value="Unassembled WGS sequence"/>
</dbReference>
<evidence type="ECO:0000313" key="3">
    <source>
        <dbReference type="EMBL" id="REH50309.1"/>
    </source>
</evidence>
<evidence type="ECO:0000256" key="1">
    <source>
        <dbReference type="SAM" id="MobiDB-lite"/>
    </source>
</evidence>
<dbReference type="PROSITE" id="PS51257">
    <property type="entry name" value="PROKAR_LIPOPROTEIN"/>
    <property type="match status" value="1"/>
</dbReference>
<feature type="signal peptide" evidence="2">
    <location>
        <begin position="1"/>
        <end position="17"/>
    </location>
</feature>
<protein>
    <submittedName>
        <fullName evidence="3">Uncharacterized protein DUF3558</fullName>
    </submittedName>
</protein>